<dbReference type="GO" id="GO:0005886">
    <property type="term" value="C:plasma membrane"/>
    <property type="evidence" value="ECO:0007669"/>
    <property type="project" value="UniProtKB-SubCell"/>
</dbReference>
<evidence type="ECO:0000256" key="2">
    <source>
        <dbReference type="ARBA" id="ARBA00022448"/>
    </source>
</evidence>
<dbReference type="Pfam" id="PF00528">
    <property type="entry name" value="BPD_transp_1"/>
    <property type="match status" value="1"/>
</dbReference>
<dbReference type="SUPFAM" id="SSF161098">
    <property type="entry name" value="MetI-like"/>
    <property type="match status" value="1"/>
</dbReference>
<feature type="domain" description="ABC transmembrane type-1" evidence="8">
    <location>
        <begin position="94"/>
        <end position="295"/>
    </location>
</feature>
<dbReference type="GO" id="GO:0055085">
    <property type="term" value="P:transmembrane transport"/>
    <property type="evidence" value="ECO:0007669"/>
    <property type="project" value="InterPro"/>
</dbReference>
<evidence type="ECO:0000259" key="8">
    <source>
        <dbReference type="PROSITE" id="PS50928"/>
    </source>
</evidence>
<dbReference type="Proteomes" id="UP000608345">
    <property type="component" value="Unassembled WGS sequence"/>
</dbReference>
<evidence type="ECO:0000256" key="1">
    <source>
        <dbReference type="ARBA" id="ARBA00004651"/>
    </source>
</evidence>
<comment type="caution">
    <text evidence="9">The sequence shown here is derived from an EMBL/GenBank/DDBJ whole genome shotgun (WGS) entry which is preliminary data.</text>
</comment>
<dbReference type="CDD" id="cd06261">
    <property type="entry name" value="TM_PBP2"/>
    <property type="match status" value="1"/>
</dbReference>
<evidence type="ECO:0000256" key="7">
    <source>
        <dbReference type="RuleBase" id="RU363032"/>
    </source>
</evidence>
<evidence type="ECO:0000313" key="10">
    <source>
        <dbReference type="Proteomes" id="UP000608345"/>
    </source>
</evidence>
<gene>
    <name evidence="9" type="primary">dppB</name>
    <name evidence="9" type="ORF">GCM10011450_08860</name>
</gene>
<dbReference type="InterPro" id="IPR035906">
    <property type="entry name" value="MetI-like_sf"/>
</dbReference>
<accession>A0A918JIL4</accession>
<protein>
    <submittedName>
        <fullName evidence="9">Dipeptide transport system permease protein DppB</fullName>
    </submittedName>
</protein>
<keyword evidence="5 7" id="KW-1133">Transmembrane helix</keyword>
<dbReference type="PROSITE" id="PS50928">
    <property type="entry name" value="ABC_TM1"/>
    <property type="match status" value="1"/>
</dbReference>
<keyword evidence="10" id="KW-1185">Reference proteome</keyword>
<dbReference type="AlphaFoldDB" id="A0A918JIL4"/>
<keyword evidence="3" id="KW-1003">Cell membrane</keyword>
<feature type="transmembrane region" description="Helical" evidence="7">
    <location>
        <begin position="133"/>
        <end position="152"/>
    </location>
</feature>
<dbReference type="RefSeq" id="WP_189384247.1">
    <property type="nucleotide sequence ID" value="NZ_BAABFY010000056.1"/>
</dbReference>
<evidence type="ECO:0000313" key="9">
    <source>
        <dbReference type="EMBL" id="GGW81244.1"/>
    </source>
</evidence>
<keyword evidence="6 7" id="KW-0472">Membrane</keyword>
<reference evidence="9" key="1">
    <citation type="journal article" date="2014" name="Int. J. Syst. Evol. Microbiol.">
        <title>Complete genome sequence of Corynebacterium casei LMG S-19264T (=DSM 44701T), isolated from a smear-ripened cheese.</title>
        <authorList>
            <consortium name="US DOE Joint Genome Institute (JGI-PGF)"/>
            <person name="Walter F."/>
            <person name="Albersmeier A."/>
            <person name="Kalinowski J."/>
            <person name="Ruckert C."/>
        </authorList>
    </citation>
    <scope>NUCLEOTIDE SEQUENCE</scope>
    <source>
        <strain evidence="9">KCTC 23732</strain>
    </source>
</reference>
<feature type="transmembrane region" description="Helical" evidence="7">
    <location>
        <begin position="172"/>
        <end position="191"/>
    </location>
</feature>
<sequence length="311" mass="34502">MKSYLIKRFLLMIGTIFTIASLTFILMHLIPGSPFEQDRQTSVAVQENLRAFHQLDQPLYIQYFSYLKSIATFNFGPSISSPDTTVNELIGRGFPVSFELGMWAIGIALVSGLVLGVMAALHHNGLIDHLCMGIAVLGISIPNFVLSTLLIQEFAVNLGWFPAATWRTPMHMVLPVTALATAPMAIIARLIRASMLETLTQDYIKMARAKGLSPMRVVIRHALRNALMPVVTLLGTLMASILTGTFVIEKIFAIPGMGRYFIDSISTRDYPVIMGTTVFYSAILVFMLFLVDMAYCLLDPRIRLNHQEGQA</sequence>
<dbReference type="PANTHER" id="PTHR43163">
    <property type="entry name" value="DIPEPTIDE TRANSPORT SYSTEM PERMEASE PROTEIN DPPB-RELATED"/>
    <property type="match status" value="1"/>
</dbReference>
<dbReference type="PANTHER" id="PTHR43163:SF6">
    <property type="entry name" value="DIPEPTIDE TRANSPORT SYSTEM PERMEASE PROTEIN DPPB-RELATED"/>
    <property type="match status" value="1"/>
</dbReference>
<comment type="subcellular location">
    <subcellularLocation>
        <location evidence="1 7">Cell membrane</location>
        <topology evidence="1 7">Multi-pass membrane protein</topology>
    </subcellularLocation>
</comment>
<evidence type="ECO:0000256" key="4">
    <source>
        <dbReference type="ARBA" id="ARBA00022692"/>
    </source>
</evidence>
<reference evidence="9" key="2">
    <citation type="submission" date="2020-09" db="EMBL/GenBank/DDBJ databases">
        <authorList>
            <person name="Sun Q."/>
            <person name="Kim S."/>
        </authorList>
    </citation>
    <scope>NUCLEOTIDE SEQUENCE</scope>
    <source>
        <strain evidence="9">KCTC 23732</strain>
    </source>
</reference>
<dbReference type="EMBL" id="BMYS01000004">
    <property type="protein sequence ID" value="GGW81244.1"/>
    <property type="molecule type" value="Genomic_DNA"/>
</dbReference>
<feature type="transmembrane region" description="Helical" evidence="7">
    <location>
        <begin position="100"/>
        <end position="121"/>
    </location>
</feature>
<evidence type="ECO:0000256" key="3">
    <source>
        <dbReference type="ARBA" id="ARBA00022475"/>
    </source>
</evidence>
<keyword evidence="2 7" id="KW-0813">Transport</keyword>
<dbReference type="InterPro" id="IPR000515">
    <property type="entry name" value="MetI-like"/>
</dbReference>
<feature type="transmembrane region" description="Helical" evidence="7">
    <location>
        <begin position="278"/>
        <end position="298"/>
    </location>
</feature>
<name>A0A918JIL4_9BURK</name>
<feature type="transmembrane region" description="Helical" evidence="7">
    <location>
        <begin position="9"/>
        <end position="30"/>
    </location>
</feature>
<feature type="transmembrane region" description="Helical" evidence="7">
    <location>
        <begin position="226"/>
        <end position="248"/>
    </location>
</feature>
<keyword evidence="4 7" id="KW-0812">Transmembrane</keyword>
<comment type="similarity">
    <text evidence="7">Belongs to the binding-protein-dependent transport system permease family.</text>
</comment>
<proteinExistence type="inferred from homology"/>
<evidence type="ECO:0000256" key="5">
    <source>
        <dbReference type="ARBA" id="ARBA00022989"/>
    </source>
</evidence>
<organism evidence="9 10">
    <name type="scientific">Advenella faeciporci</name>
    <dbReference type="NCBI Taxonomy" id="797535"/>
    <lineage>
        <taxon>Bacteria</taxon>
        <taxon>Pseudomonadati</taxon>
        <taxon>Pseudomonadota</taxon>
        <taxon>Betaproteobacteria</taxon>
        <taxon>Burkholderiales</taxon>
        <taxon>Alcaligenaceae</taxon>
    </lineage>
</organism>
<evidence type="ECO:0000256" key="6">
    <source>
        <dbReference type="ARBA" id="ARBA00023136"/>
    </source>
</evidence>
<dbReference type="Gene3D" id="1.10.3720.10">
    <property type="entry name" value="MetI-like"/>
    <property type="match status" value="1"/>
</dbReference>